<dbReference type="OrthoDB" id="9793805at2"/>
<dbReference type="RefSeq" id="WP_035071776.1">
    <property type="nucleotide sequence ID" value="NZ_JMIH01000014.1"/>
</dbReference>
<reference evidence="1 2" key="1">
    <citation type="submission" date="2014-04" db="EMBL/GenBank/DDBJ databases">
        <title>Characterization and application of a salt tolerant electro-active bacterium.</title>
        <authorList>
            <person name="Yang L."/>
            <person name="Wei S."/>
            <person name="Tay Q.X.M."/>
        </authorList>
    </citation>
    <scope>NUCLEOTIDE SEQUENCE [LARGE SCALE GENOMIC DNA]</scope>
    <source>
        <strain evidence="1 2">LY1</strain>
    </source>
</reference>
<gene>
    <name evidence="1" type="ORF">EL17_05685</name>
</gene>
<dbReference type="eggNOG" id="COG1819">
    <property type="taxonomic scope" value="Bacteria"/>
</dbReference>
<protein>
    <recommendedName>
        <fullName evidence="3">Glycosyl transferase</fullName>
    </recommendedName>
</protein>
<evidence type="ECO:0008006" key="3">
    <source>
        <dbReference type="Google" id="ProtNLM"/>
    </source>
</evidence>
<dbReference type="AlphaFoldDB" id="A0A074L1Z0"/>
<evidence type="ECO:0000313" key="2">
    <source>
        <dbReference type="Proteomes" id="UP000027821"/>
    </source>
</evidence>
<dbReference type="STRING" id="1048983.EL17_05685"/>
<sequence length="345" mass="38618">MKILYAFQGTGNGHISRALEIIPALQSYATTDLLISGTKSDLSLPHKIKYRMEGLSYQLGHNGGIDFKKTIQQASLSSLYHDIRKVPIGQYDLIINDFEPITAWACTLRNKLCISLSHQYAVLSPEAPQPKQKDLKGIVALKYYAPSKMGFGFHFQSYNNQIHPPVISRVIRETNITKGDHVTVYLSAYSEEYLLNFFAAYPQVNWEIFTNTCPVVRKYKHIKLLPLERTSFIQSMGSSYAVLCGAGFETPAEAIYMGKRLAVVPTKHQYEQSCNAAALRGLGVTVIETLTADAHQDILSWLNSPPALKINYPEQTDALINKVLTSVEPAIMKPIPALYYSRINL</sequence>
<organism evidence="1 2">
    <name type="scientific">Anditalea andensis</name>
    <dbReference type="NCBI Taxonomy" id="1048983"/>
    <lineage>
        <taxon>Bacteria</taxon>
        <taxon>Pseudomonadati</taxon>
        <taxon>Bacteroidota</taxon>
        <taxon>Cytophagia</taxon>
        <taxon>Cytophagales</taxon>
        <taxon>Cytophagaceae</taxon>
        <taxon>Anditalea</taxon>
    </lineage>
</organism>
<dbReference type="Pfam" id="PF13528">
    <property type="entry name" value="Glyco_trans_1_3"/>
    <property type="match status" value="1"/>
</dbReference>
<comment type="caution">
    <text evidence="1">The sequence shown here is derived from an EMBL/GenBank/DDBJ whole genome shotgun (WGS) entry which is preliminary data.</text>
</comment>
<accession>A0A074L1Z0</accession>
<dbReference type="Proteomes" id="UP000027821">
    <property type="component" value="Unassembled WGS sequence"/>
</dbReference>
<evidence type="ECO:0000313" key="1">
    <source>
        <dbReference type="EMBL" id="KEO75159.1"/>
    </source>
</evidence>
<name>A0A074L1Z0_9BACT</name>
<proteinExistence type="predicted"/>
<dbReference type="EMBL" id="JMIH01000014">
    <property type="protein sequence ID" value="KEO75159.1"/>
    <property type="molecule type" value="Genomic_DNA"/>
</dbReference>
<keyword evidence="2" id="KW-1185">Reference proteome</keyword>